<evidence type="ECO:0000256" key="1">
    <source>
        <dbReference type="SAM" id="MobiDB-lite"/>
    </source>
</evidence>
<comment type="caution">
    <text evidence="3">The sequence shown here is derived from an EMBL/GenBank/DDBJ whole genome shotgun (WGS) entry which is preliminary data.</text>
</comment>
<gene>
    <name evidence="3" type="ORF">ACFFF6_10250</name>
</gene>
<dbReference type="PANTHER" id="PTHR34219">
    <property type="entry name" value="IRON-REGULATED INNER MEMBRANE PROTEIN-RELATED"/>
    <property type="match status" value="1"/>
</dbReference>
<dbReference type="Pfam" id="PF03929">
    <property type="entry name" value="PepSY_TM"/>
    <property type="match status" value="1"/>
</dbReference>
<sequence length="494" mass="52234">MLSSSVPSRAPGRGWLTSLLLRLHFYAGILVGPFVLVAAVSGALYALSAPVERVVYAHELRVAPAAQDLSLAEQVAIADSHVGDGSALTAVRPAPEPGATTRVMYAADGLGESESRAVFIDPGTGEIRGDLTVYGTSGSLPLRAWIDQLHRSLHLGDVGRLYSELAASWLWIVAGAGLVLWLRRGLGARGTRRTGRSRPRPTGYRRLLRTHTVLGACVLLGAFFLSATGITWSQHAGSTVTELREELGWATPTVATGPDPAAAPAHAHHAGMMDMPGDRVSPEAVEQVLLAARDAGVDAGAVEILPPAQPGSAWVVQEIQRSYPTQVDAVAIDGATGHVLDRADFADYPLMAKLARWGVDIHMGTMFGLVNQLAVAAVALGIATMVVLGYVLWWSRRPRGAPRPVPGRPPRRGALRGAPWWALPAAGAVAIAVGLLLPLVGWTLMAFLAVDAAIGLLTVRRETSARPTSPPPLPARRAPRPDEGEPPSHGPRRR</sequence>
<feature type="transmembrane region" description="Helical" evidence="2">
    <location>
        <begin position="166"/>
        <end position="186"/>
    </location>
</feature>
<keyword evidence="2" id="KW-1133">Transmembrane helix</keyword>
<feature type="transmembrane region" description="Helical" evidence="2">
    <location>
        <begin position="23"/>
        <end position="47"/>
    </location>
</feature>
<dbReference type="EMBL" id="JBHLSV010000010">
    <property type="protein sequence ID" value="MFC0674334.1"/>
    <property type="molecule type" value="Genomic_DNA"/>
</dbReference>
<feature type="transmembrane region" description="Helical" evidence="2">
    <location>
        <begin position="439"/>
        <end position="459"/>
    </location>
</feature>
<feature type="transmembrane region" description="Helical" evidence="2">
    <location>
        <begin position="373"/>
        <end position="393"/>
    </location>
</feature>
<evidence type="ECO:0000256" key="2">
    <source>
        <dbReference type="SAM" id="Phobius"/>
    </source>
</evidence>
<feature type="transmembrane region" description="Helical" evidence="2">
    <location>
        <begin position="414"/>
        <end position="433"/>
    </location>
</feature>
<dbReference type="InterPro" id="IPR005625">
    <property type="entry name" value="PepSY-ass_TM"/>
</dbReference>
<evidence type="ECO:0000313" key="4">
    <source>
        <dbReference type="Proteomes" id="UP001589793"/>
    </source>
</evidence>
<feature type="transmembrane region" description="Helical" evidence="2">
    <location>
        <begin position="207"/>
        <end position="232"/>
    </location>
</feature>
<keyword evidence="4" id="KW-1185">Reference proteome</keyword>
<organism evidence="3 4">
    <name type="scientific">Brachybacterium hainanense</name>
    <dbReference type="NCBI Taxonomy" id="1541174"/>
    <lineage>
        <taxon>Bacteria</taxon>
        <taxon>Bacillati</taxon>
        <taxon>Actinomycetota</taxon>
        <taxon>Actinomycetes</taxon>
        <taxon>Micrococcales</taxon>
        <taxon>Dermabacteraceae</taxon>
        <taxon>Brachybacterium</taxon>
    </lineage>
</organism>
<proteinExistence type="predicted"/>
<feature type="region of interest" description="Disordered" evidence="1">
    <location>
        <begin position="462"/>
        <end position="494"/>
    </location>
</feature>
<dbReference type="PANTHER" id="PTHR34219:SF1">
    <property type="entry name" value="PEPSY DOMAIN-CONTAINING PROTEIN"/>
    <property type="match status" value="1"/>
</dbReference>
<dbReference type="RefSeq" id="WP_376980319.1">
    <property type="nucleotide sequence ID" value="NZ_JBHLSV010000010.1"/>
</dbReference>
<name>A0ABV6RCN0_9MICO</name>
<keyword evidence="2" id="KW-0812">Transmembrane</keyword>
<protein>
    <submittedName>
        <fullName evidence="3">PepSY-associated TM helix domain-containing protein</fullName>
    </submittedName>
</protein>
<dbReference type="Proteomes" id="UP001589793">
    <property type="component" value="Unassembled WGS sequence"/>
</dbReference>
<evidence type="ECO:0000313" key="3">
    <source>
        <dbReference type="EMBL" id="MFC0674334.1"/>
    </source>
</evidence>
<reference evidence="3 4" key="1">
    <citation type="submission" date="2024-09" db="EMBL/GenBank/DDBJ databases">
        <authorList>
            <person name="Sun Q."/>
            <person name="Mori K."/>
        </authorList>
    </citation>
    <scope>NUCLEOTIDE SEQUENCE [LARGE SCALE GENOMIC DNA]</scope>
    <source>
        <strain evidence="3 4">CICC 10874</strain>
    </source>
</reference>
<keyword evidence="2" id="KW-0472">Membrane</keyword>
<accession>A0ABV6RCN0</accession>